<proteinExistence type="predicted"/>
<dbReference type="AlphaFoldDB" id="A0A0B1P365"/>
<comment type="caution">
    <text evidence="1">The sequence shown here is derived from an EMBL/GenBank/DDBJ whole genome shotgun (WGS) entry which is preliminary data.</text>
</comment>
<evidence type="ECO:0000313" key="2">
    <source>
        <dbReference type="Proteomes" id="UP000030854"/>
    </source>
</evidence>
<name>A0A0B1P365_UNCNE</name>
<dbReference type="EMBL" id="JNVN01002967">
    <property type="protein sequence ID" value="KHJ31351.1"/>
    <property type="molecule type" value="Genomic_DNA"/>
</dbReference>
<keyword evidence="2" id="KW-1185">Reference proteome</keyword>
<reference evidence="1 2" key="1">
    <citation type="journal article" date="2014" name="BMC Genomics">
        <title>Adaptive genomic structural variation in the grape powdery mildew pathogen, Erysiphe necator.</title>
        <authorList>
            <person name="Jones L."/>
            <person name="Riaz S."/>
            <person name="Morales-Cruz A."/>
            <person name="Amrine K.C."/>
            <person name="McGuire B."/>
            <person name="Gubler W.D."/>
            <person name="Walker M.A."/>
            <person name="Cantu D."/>
        </authorList>
    </citation>
    <scope>NUCLEOTIDE SEQUENCE [LARGE SCALE GENOMIC DNA]</scope>
    <source>
        <strain evidence="2">c</strain>
    </source>
</reference>
<sequence length="92" mass="10848">MRIFRAKIESKPYQLRAEFIPLILEDTKPLTPYDELITTKTHGKKKDIVVQNATTVDREALVIFNICYPPTGKYKARRQQGPRTFRLLQQWN</sequence>
<organism evidence="1 2">
    <name type="scientific">Uncinula necator</name>
    <name type="common">Grape powdery mildew</name>
    <dbReference type="NCBI Taxonomy" id="52586"/>
    <lineage>
        <taxon>Eukaryota</taxon>
        <taxon>Fungi</taxon>
        <taxon>Dikarya</taxon>
        <taxon>Ascomycota</taxon>
        <taxon>Pezizomycotina</taxon>
        <taxon>Leotiomycetes</taxon>
        <taxon>Erysiphales</taxon>
        <taxon>Erysiphaceae</taxon>
        <taxon>Erysiphe</taxon>
    </lineage>
</organism>
<protein>
    <submittedName>
        <fullName evidence="1">Uncharacterized protein</fullName>
    </submittedName>
</protein>
<accession>A0A0B1P365</accession>
<gene>
    <name evidence="1" type="ORF">EV44_g3334</name>
</gene>
<dbReference type="Proteomes" id="UP000030854">
    <property type="component" value="Unassembled WGS sequence"/>
</dbReference>
<evidence type="ECO:0000313" key="1">
    <source>
        <dbReference type="EMBL" id="KHJ31351.1"/>
    </source>
</evidence>
<dbReference type="HOGENOM" id="CLU_2414936_0_0_1"/>